<dbReference type="PROSITE" id="PS51819">
    <property type="entry name" value="VOC"/>
    <property type="match status" value="1"/>
</dbReference>
<dbReference type="InterPro" id="IPR029068">
    <property type="entry name" value="Glyas_Bleomycin-R_OHBP_Dase"/>
</dbReference>
<dbReference type="AlphaFoldDB" id="A0A545TW59"/>
<dbReference type="InterPro" id="IPR037523">
    <property type="entry name" value="VOC_core"/>
</dbReference>
<reference evidence="2 3" key="1">
    <citation type="submission" date="2019-07" db="EMBL/GenBank/DDBJ databases">
        <title>Draft genome for Aliikangiella sp. M105.</title>
        <authorList>
            <person name="Wang G."/>
        </authorList>
    </citation>
    <scope>NUCLEOTIDE SEQUENCE [LARGE SCALE GENOMIC DNA]</scope>
    <source>
        <strain evidence="2 3">M105</strain>
    </source>
</reference>
<proteinExistence type="predicted"/>
<evidence type="ECO:0000259" key="1">
    <source>
        <dbReference type="PROSITE" id="PS51819"/>
    </source>
</evidence>
<dbReference type="SUPFAM" id="SSF54593">
    <property type="entry name" value="Glyoxalase/Bleomycin resistance protein/Dihydroxybiphenyl dioxygenase"/>
    <property type="match status" value="1"/>
</dbReference>
<evidence type="ECO:0000313" key="3">
    <source>
        <dbReference type="Proteomes" id="UP000315439"/>
    </source>
</evidence>
<dbReference type="Proteomes" id="UP000315439">
    <property type="component" value="Unassembled WGS sequence"/>
</dbReference>
<dbReference type="Gene3D" id="3.10.180.10">
    <property type="entry name" value="2,3-Dihydroxybiphenyl 1,2-Dioxygenase, domain 1"/>
    <property type="match status" value="1"/>
</dbReference>
<feature type="domain" description="VOC" evidence="1">
    <location>
        <begin position="3"/>
        <end position="116"/>
    </location>
</feature>
<keyword evidence="3" id="KW-1185">Reference proteome</keyword>
<comment type="caution">
    <text evidence="2">The sequence shown here is derived from an EMBL/GenBank/DDBJ whole genome shotgun (WGS) entry which is preliminary data.</text>
</comment>
<organism evidence="2 3">
    <name type="scientific">Aliikangiella coralliicola</name>
    <dbReference type="NCBI Taxonomy" id="2592383"/>
    <lineage>
        <taxon>Bacteria</taxon>
        <taxon>Pseudomonadati</taxon>
        <taxon>Pseudomonadota</taxon>
        <taxon>Gammaproteobacteria</taxon>
        <taxon>Oceanospirillales</taxon>
        <taxon>Pleioneaceae</taxon>
        <taxon>Aliikangiella</taxon>
    </lineage>
</organism>
<dbReference type="RefSeq" id="WP_142934921.1">
    <property type="nucleotide sequence ID" value="NZ_ML660172.1"/>
</dbReference>
<evidence type="ECO:0000313" key="2">
    <source>
        <dbReference type="EMBL" id="TQV81434.1"/>
    </source>
</evidence>
<accession>A0A545TW59</accession>
<dbReference type="EMBL" id="VIKS01000016">
    <property type="protein sequence ID" value="TQV81434.1"/>
    <property type="molecule type" value="Genomic_DNA"/>
</dbReference>
<dbReference type="OrthoDB" id="2691474at2"/>
<protein>
    <recommendedName>
        <fullName evidence="1">VOC domain-containing protein</fullName>
    </recommendedName>
</protein>
<gene>
    <name evidence="2" type="ORF">FLL46_25115</name>
</gene>
<sequence length="121" mass="13504">MMNLLGIRFCSVNEQAQEMLDFFQKGLSLKNTFESNQEFTGGVFPVGESDSWVEVWKASEQMPEGIMLQLVVEDADRVAENAREAGLHPQGPMDAHGERIYYLQAPSGLSVSFQSRLTSTD</sequence>
<name>A0A545TW59_9GAMM</name>